<gene>
    <name evidence="4" type="ORF">HNR13_003976</name>
</gene>
<dbReference type="Proteomes" id="UP000578352">
    <property type="component" value="Unassembled WGS sequence"/>
</dbReference>
<comment type="caution">
    <text evidence="4">The sequence shown here is derived from an EMBL/GenBank/DDBJ whole genome shotgun (WGS) entry which is preliminary data.</text>
</comment>
<evidence type="ECO:0000313" key="5">
    <source>
        <dbReference type="Proteomes" id="UP000578352"/>
    </source>
</evidence>
<reference evidence="4 5" key="1">
    <citation type="submission" date="2020-07" db="EMBL/GenBank/DDBJ databases">
        <title>Sequencing the genomes of 1000 actinobacteria strains.</title>
        <authorList>
            <person name="Klenk H.-P."/>
        </authorList>
    </citation>
    <scope>NUCLEOTIDE SEQUENCE [LARGE SCALE GENOMIC DNA]</scope>
    <source>
        <strain evidence="4 5">DSM 15165</strain>
    </source>
</reference>
<feature type="transmembrane region" description="Helical" evidence="3">
    <location>
        <begin position="37"/>
        <end position="57"/>
    </location>
</feature>
<evidence type="ECO:0000256" key="1">
    <source>
        <dbReference type="ARBA" id="ARBA00022679"/>
    </source>
</evidence>
<dbReference type="EMBL" id="JACCFL010000001">
    <property type="protein sequence ID" value="NYJ25689.1"/>
    <property type="molecule type" value="Genomic_DNA"/>
</dbReference>
<organism evidence="4 5">
    <name type="scientific">Leifsonia shinshuensis</name>
    <dbReference type="NCBI Taxonomy" id="150026"/>
    <lineage>
        <taxon>Bacteria</taxon>
        <taxon>Bacillati</taxon>
        <taxon>Actinomycetota</taxon>
        <taxon>Actinomycetes</taxon>
        <taxon>Micrococcales</taxon>
        <taxon>Microbacteriaceae</taxon>
        <taxon>Leifsonia</taxon>
    </lineage>
</organism>
<name>A0A853CZT2_9MICO</name>
<sequence>MKRVQLAAVGWAGAGLALVLLLGLLDVEWWMTPLPPVGWAAAAAYLLVSNTLLVRGLQRRRSERFGPANIVTSMRSTLVGLITGLVVASLFGAVPVALLVGLVIPALALDAVDGWVARRTGTTSELGARFDMEVDAFLLLVLSVHVASLLGLWVLAIGGLRYAFVAAGWALPWLRARLPYRYWRKVVTAYAGIALAAACTGALPAVSAVLVAVALLLLLESFGRDVVWLVRERERVRDAVREPLRVED</sequence>
<feature type="transmembrane region" description="Helical" evidence="3">
    <location>
        <begin position="7"/>
        <end position="25"/>
    </location>
</feature>
<dbReference type="GO" id="GO:0016020">
    <property type="term" value="C:membrane"/>
    <property type="evidence" value="ECO:0007669"/>
    <property type="project" value="InterPro"/>
</dbReference>
<keyword evidence="3" id="KW-0812">Transmembrane</keyword>
<dbReference type="InterPro" id="IPR043130">
    <property type="entry name" value="CDP-OH_PTrfase_TM_dom"/>
</dbReference>
<keyword evidence="1 2" id="KW-0808">Transferase</keyword>
<dbReference type="GO" id="GO:0016780">
    <property type="term" value="F:phosphotransferase activity, for other substituted phosphate groups"/>
    <property type="evidence" value="ECO:0007669"/>
    <property type="project" value="InterPro"/>
</dbReference>
<feature type="transmembrane region" description="Helical" evidence="3">
    <location>
        <begin position="78"/>
        <end position="104"/>
    </location>
</feature>
<keyword evidence="3" id="KW-0472">Membrane</keyword>
<comment type="similarity">
    <text evidence="2">Belongs to the CDP-alcohol phosphatidyltransferase class-I family.</text>
</comment>
<proteinExistence type="inferred from homology"/>
<feature type="transmembrane region" description="Helical" evidence="3">
    <location>
        <begin position="136"/>
        <end position="165"/>
    </location>
</feature>
<dbReference type="Pfam" id="PF01066">
    <property type="entry name" value="CDP-OH_P_transf"/>
    <property type="match status" value="1"/>
</dbReference>
<feature type="transmembrane region" description="Helical" evidence="3">
    <location>
        <begin position="186"/>
        <end position="219"/>
    </location>
</feature>
<dbReference type="PROSITE" id="PS00379">
    <property type="entry name" value="CDP_ALCOHOL_P_TRANSF"/>
    <property type="match status" value="1"/>
</dbReference>
<dbReference type="Gene3D" id="1.20.120.1760">
    <property type="match status" value="1"/>
</dbReference>
<accession>A0A853CZT2</accession>
<evidence type="ECO:0000313" key="4">
    <source>
        <dbReference type="EMBL" id="NYJ25689.1"/>
    </source>
</evidence>
<protein>
    <submittedName>
        <fullName evidence="4">Phosphatidylglycerophosphate synthase</fullName>
    </submittedName>
</protein>
<dbReference type="GO" id="GO:0008654">
    <property type="term" value="P:phospholipid biosynthetic process"/>
    <property type="evidence" value="ECO:0007669"/>
    <property type="project" value="InterPro"/>
</dbReference>
<keyword evidence="3" id="KW-1133">Transmembrane helix</keyword>
<dbReference type="InterPro" id="IPR048254">
    <property type="entry name" value="CDP_ALCOHOL_P_TRANSF_CS"/>
</dbReference>
<dbReference type="InterPro" id="IPR000462">
    <property type="entry name" value="CDP-OH_P_trans"/>
</dbReference>
<evidence type="ECO:0000256" key="2">
    <source>
        <dbReference type="RuleBase" id="RU003750"/>
    </source>
</evidence>
<evidence type="ECO:0000256" key="3">
    <source>
        <dbReference type="SAM" id="Phobius"/>
    </source>
</evidence>
<dbReference type="AlphaFoldDB" id="A0A853CZT2"/>
<dbReference type="RefSeq" id="WP_343063635.1">
    <property type="nucleotide sequence ID" value="NZ_BAABEH010000001.1"/>
</dbReference>